<name>A0A7D4TLF2_9MICO</name>
<accession>A0A7D4TLF2</accession>
<dbReference type="RefSeq" id="WP_172988602.1">
    <property type="nucleotide sequence ID" value="NZ_CP054038.1"/>
</dbReference>
<dbReference type="Proteomes" id="UP000502498">
    <property type="component" value="Chromosome"/>
</dbReference>
<dbReference type="InterPro" id="IPR025447">
    <property type="entry name" value="DUF4192"/>
</dbReference>
<organism evidence="1 2">
    <name type="scientific">Microbacterium hominis</name>
    <dbReference type="NCBI Taxonomy" id="162426"/>
    <lineage>
        <taxon>Bacteria</taxon>
        <taxon>Bacillati</taxon>
        <taxon>Actinomycetota</taxon>
        <taxon>Actinomycetes</taxon>
        <taxon>Micrococcales</taxon>
        <taxon>Microbacteriaceae</taxon>
        <taxon>Microbacterium</taxon>
    </lineage>
</organism>
<dbReference type="AlphaFoldDB" id="A0A7D4TLF2"/>
<sequence length="400" mass="42794">MTTIVKAANAAEFLGLVPQLLGCHVERSLVLVPFIGPRTGGAMRVDLPPDPDADVDAFAGTVLGMICKVADVDGVALIVYCPEQFGEEGPAMPRRRLIDALTERARRIGLRVVDALCVAADAWGSYLDDPPGAGAPLTAIAVAARPGEAPLPTPAADPLAACALPAVDLAAKEYVGRALIAIEEAVELLYRPPREGRRAGERRFDPRALGSVVALDDLPAFFEHALTLDPDELDPFVAAMLIWCLDRPSLRDVAISGWYGGLSAADTALDAQLRWEDGEAYPEEHAAFMWGDGPRPDARRLERAVDLMRRLAASAPRVRRPGTLATASWLSWALGRSSHAAHFAGEALRIDPEHGLSEIVLTLVGAGHLPEWAFTREHAGDPLTADPLAVPPEPTWRALT</sequence>
<gene>
    <name evidence="1" type="ORF">HQM25_01600</name>
</gene>
<evidence type="ECO:0000313" key="2">
    <source>
        <dbReference type="Proteomes" id="UP000502498"/>
    </source>
</evidence>
<dbReference type="EMBL" id="CP054038">
    <property type="protein sequence ID" value="QKJ18222.1"/>
    <property type="molecule type" value="Genomic_DNA"/>
</dbReference>
<reference evidence="1 2" key="1">
    <citation type="submission" date="2020-05" db="EMBL/GenBank/DDBJ databases">
        <title>Strain PA2F3 complete genome.</title>
        <authorList>
            <person name="Kim Y.-S."/>
            <person name="Kim S.-J."/>
            <person name="Jung H.-k."/>
            <person name="Kim S.-E."/>
            <person name="Kim K.-H."/>
        </authorList>
    </citation>
    <scope>NUCLEOTIDE SEQUENCE [LARGE SCALE GENOMIC DNA]</scope>
    <source>
        <strain evidence="1 2">PA2F3</strain>
    </source>
</reference>
<protein>
    <submittedName>
        <fullName evidence="1">DUF4192 family protein</fullName>
    </submittedName>
</protein>
<proteinExistence type="predicted"/>
<evidence type="ECO:0000313" key="1">
    <source>
        <dbReference type="EMBL" id="QKJ18222.1"/>
    </source>
</evidence>
<dbReference type="Pfam" id="PF13830">
    <property type="entry name" value="DUF4192"/>
    <property type="match status" value="1"/>
</dbReference>